<dbReference type="Gene3D" id="3.30.70.330">
    <property type="match status" value="1"/>
</dbReference>
<gene>
    <name evidence="4" type="ORF">PIB30_021124</name>
</gene>
<reference evidence="4 5" key="1">
    <citation type="journal article" date="2023" name="Plants (Basel)">
        <title>Bridging the Gap: Combining Genomics and Transcriptomics Approaches to Understand Stylosanthes scabra, an Orphan Legume from the Brazilian Caatinga.</title>
        <authorList>
            <person name="Ferreira-Neto J.R.C."/>
            <person name="da Silva M.D."/>
            <person name="Binneck E."/>
            <person name="de Melo N.F."/>
            <person name="da Silva R.H."/>
            <person name="de Melo A.L.T.M."/>
            <person name="Pandolfi V."/>
            <person name="Bustamante F.O."/>
            <person name="Brasileiro-Vidal A.C."/>
            <person name="Benko-Iseppon A.M."/>
        </authorList>
    </citation>
    <scope>NUCLEOTIDE SEQUENCE [LARGE SCALE GENOMIC DNA]</scope>
    <source>
        <tissue evidence="4">Leaves</tissue>
    </source>
</reference>
<proteinExistence type="predicted"/>
<name>A0ABU6Q9E5_9FABA</name>
<feature type="region of interest" description="Disordered" evidence="2">
    <location>
        <begin position="464"/>
        <end position="508"/>
    </location>
</feature>
<feature type="compositionally biased region" description="Polar residues" evidence="2">
    <location>
        <begin position="493"/>
        <end position="508"/>
    </location>
</feature>
<sequence>MVSKRELFLEFGYNGWINDIYISRKQGRVMKSPFAFIRFNAYASAMRAIKRLNGSLWKKTISVSLAKFKRSEKPETDGGNGTRQRKTKWVWRVISKENKKDGTDEQRSLYQEQGKGVIARKVVETVADEYKRDILDRSLMGVMMKTMNLQSVAKLWGNLVLADYTTEHCLSFTVARLLIDSYEWSNISEWVRLKVDGREIEIHVREFGGEIYSIQTHPSSSDGVIDSETLASKSVSRVEESPPVESTVSMGGIGNDLNILNVGACPRADTPLNVVVENVGGFFDERMMSGGAHYGTLHAEKDNIGVDKLNACVQMVMQPATMGHIESPSNDSLGKNPRPITVKEDLLGGDKARRISSSSCPFPPGFGPCSSLDHVHHLIHEPTSDPHETNVRVDVVVSASEYFHQDGHVVTLTPQIENPDTTTGGGDLEDEWLKEAIKTREVCEYSGISFKTDNKEALIARLKRKKEGRPKVEAPKKRKPIPARLPPGIKGRSLSTRILRSGSKPKSL</sequence>
<keyword evidence="5" id="KW-1185">Reference proteome</keyword>
<evidence type="ECO:0000259" key="3">
    <source>
        <dbReference type="PROSITE" id="PS50102"/>
    </source>
</evidence>
<evidence type="ECO:0000313" key="4">
    <source>
        <dbReference type="EMBL" id="MED6108177.1"/>
    </source>
</evidence>
<dbReference type="EMBL" id="JASCZI010000069">
    <property type="protein sequence ID" value="MED6108177.1"/>
    <property type="molecule type" value="Genomic_DNA"/>
</dbReference>
<organism evidence="4 5">
    <name type="scientific">Stylosanthes scabra</name>
    <dbReference type="NCBI Taxonomy" id="79078"/>
    <lineage>
        <taxon>Eukaryota</taxon>
        <taxon>Viridiplantae</taxon>
        <taxon>Streptophyta</taxon>
        <taxon>Embryophyta</taxon>
        <taxon>Tracheophyta</taxon>
        <taxon>Spermatophyta</taxon>
        <taxon>Magnoliopsida</taxon>
        <taxon>eudicotyledons</taxon>
        <taxon>Gunneridae</taxon>
        <taxon>Pentapetalae</taxon>
        <taxon>rosids</taxon>
        <taxon>fabids</taxon>
        <taxon>Fabales</taxon>
        <taxon>Fabaceae</taxon>
        <taxon>Papilionoideae</taxon>
        <taxon>50 kb inversion clade</taxon>
        <taxon>dalbergioids sensu lato</taxon>
        <taxon>Dalbergieae</taxon>
        <taxon>Pterocarpus clade</taxon>
        <taxon>Stylosanthes</taxon>
    </lineage>
</organism>
<comment type="caution">
    <text evidence="4">The sequence shown here is derived from an EMBL/GenBank/DDBJ whole genome shotgun (WGS) entry which is preliminary data.</text>
</comment>
<dbReference type="InterPro" id="IPR012677">
    <property type="entry name" value="Nucleotide-bd_a/b_plait_sf"/>
</dbReference>
<evidence type="ECO:0000256" key="1">
    <source>
        <dbReference type="PROSITE-ProRule" id="PRU00176"/>
    </source>
</evidence>
<keyword evidence="1" id="KW-0694">RNA-binding</keyword>
<dbReference type="SUPFAM" id="SSF54928">
    <property type="entry name" value="RNA-binding domain, RBD"/>
    <property type="match status" value="1"/>
</dbReference>
<dbReference type="PROSITE" id="PS50102">
    <property type="entry name" value="RRM"/>
    <property type="match status" value="1"/>
</dbReference>
<dbReference type="InterPro" id="IPR035979">
    <property type="entry name" value="RBD_domain_sf"/>
</dbReference>
<dbReference type="CDD" id="cd00590">
    <property type="entry name" value="RRM_SF"/>
    <property type="match status" value="1"/>
</dbReference>
<accession>A0ABU6Q9E5</accession>
<feature type="domain" description="RRM" evidence="3">
    <location>
        <begin position="1"/>
        <end position="68"/>
    </location>
</feature>
<evidence type="ECO:0000256" key="2">
    <source>
        <dbReference type="SAM" id="MobiDB-lite"/>
    </source>
</evidence>
<dbReference type="InterPro" id="IPR000504">
    <property type="entry name" value="RRM_dom"/>
</dbReference>
<dbReference type="Proteomes" id="UP001341840">
    <property type="component" value="Unassembled WGS sequence"/>
</dbReference>
<protein>
    <recommendedName>
        <fullName evidence="3">RRM domain-containing protein</fullName>
    </recommendedName>
</protein>
<evidence type="ECO:0000313" key="5">
    <source>
        <dbReference type="Proteomes" id="UP001341840"/>
    </source>
</evidence>
<dbReference type="Pfam" id="PF00076">
    <property type="entry name" value="RRM_1"/>
    <property type="match status" value="1"/>
</dbReference>